<accession>A0A9E8SLS0</accession>
<proteinExistence type="predicted"/>
<dbReference type="RefSeq" id="WP_244819491.1">
    <property type="nucleotide sequence ID" value="NZ_CP112998.1"/>
</dbReference>
<dbReference type="GO" id="GO:0005524">
    <property type="term" value="F:ATP binding"/>
    <property type="evidence" value="ECO:0007669"/>
    <property type="project" value="UniProtKB-KW"/>
</dbReference>
<feature type="domain" description="Histidine kinase" evidence="5">
    <location>
        <begin position="482"/>
        <end position="718"/>
    </location>
</feature>
<sequence>MKQLLPFILVCLTIYGARAQSDSAPIFRIDSLPPQGLLLDKGWRWHAGDNPEFAKPDFDDSGWESINPARDITELPQVRRAGIGWLRLHIQVDSAIFTQQALGMRVMQSGASELFINGHLRQQLGMVSPHAGEAKFVFKYKNLIGLPAAANSAYVLAVRFAVQPHLPYNRFAQNSNFLYLVGINDMERFSINRSNHNLFVSFVFTSIGIFFILSLLHFFFFLFYPSQRANLYFAVSVLIYCFYWMILGLFQVNQLTNLRLLMYLGWLRGALCPFIYIFLVKALYATFDLPKSSYFRASLVACGLLMVIYLTNYQTGVPWIEIGSAVVMLAEALRLTISAVSRKRRGSTIVLAGLGMALLGMVGRIVNDYTTWLPLNRAFILPYDLLRSWPIPIFLSIYLAWEFAFTSKSLSIQLATVKKLSAQTLAHEQEKQLILAQQNETLEKKVTDRTAQLQQSLNTLKATQSQLIQKEKMASLGELTAGIAHEIQNPLNFVNNFAEVSAELAEELQESAKSQNMEAVIDLSSYLRDNMGYIAENGQRASAIVRSMLEHSRSSSDERRPTDLNALADEYLRLAYNGMRRSEGCTPGDPARDPDFQVQLITDFENTLPPVEVAPQEIGRVLLNLCNNAFYAVREKQYKQVAVAGVADEGTYQPTVWISTRRVQSQVELSVKDNGSGIPEGIRDKIFQPFFTTKPTGQGTGLGLSLSYEIITKGHGGRCSWKQNLVALLN</sequence>
<dbReference type="PRINTS" id="PR00344">
    <property type="entry name" value="BCTRLSENSOR"/>
</dbReference>
<reference evidence="6" key="1">
    <citation type="submission" date="2022-11" db="EMBL/GenBank/DDBJ databases">
        <title>Dyadobacter pollutisoli sp. nov., isolated from plastic dumped soil.</title>
        <authorList>
            <person name="Kim J.M."/>
            <person name="Kim K.R."/>
            <person name="Lee J.K."/>
            <person name="Hao L."/>
            <person name="Jeon C.O."/>
        </authorList>
    </citation>
    <scope>NUCLEOTIDE SEQUENCE</scope>
    <source>
        <strain evidence="6">U1</strain>
    </source>
</reference>
<dbReference type="SMART" id="SM00388">
    <property type="entry name" value="HisKA"/>
    <property type="match status" value="1"/>
</dbReference>
<dbReference type="Gene3D" id="2.60.120.260">
    <property type="entry name" value="Galactose-binding domain-like"/>
    <property type="match status" value="1"/>
</dbReference>
<dbReference type="PANTHER" id="PTHR43065">
    <property type="entry name" value="SENSOR HISTIDINE KINASE"/>
    <property type="match status" value="1"/>
</dbReference>
<comment type="catalytic activity">
    <reaction evidence="1">
        <text>ATP + protein L-histidine = ADP + protein N-phospho-L-histidine.</text>
        <dbReference type="EC" id="2.7.13.3"/>
    </reaction>
</comment>
<feature type="transmembrane region" description="Helical" evidence="4">
    <location>
        <begin position="294"/>
        <end position="311"/>
    </location>
</feature>
<evidence type="ECO:0000256" key="3">
    <source>
        <dbReference type="ARBA" id="ARBA00022553"/>
    </source>
</evidence>
<organism evidence="6 7">
    <name type="scientific">Dyadobacter pollutisoli</name>
    <dbReference type="NCBI Taxonomy" id="2910158"/>
    <lineage>
        <taxon>Bacteria</taxon>
        <taxon>Pseudomonadati</taxon>
        <taxon>Bacteroidota</taxon>
        <taxon>Cytophagia</taxon>
        <taxon>Cytophagales</taxon>
        <taxon>Spirosomataceae</taxon>
        <taxon>Dyadobacter</taxon>
    </lineage>
</organism>
<dbReference type="InterPro" id="IPR036097">
    <property type="entry name" value="HisK_dim/P_sf"/>
</dbReference>
<dbReference type="InterPro" id="IPR003661">
    <property type="entry name" value="HisK_dim/P_dom"/>
</dbReference>
<dbReference type="Gene3D" id="1.10.287.130">
    <property type="match status" value="1"/>
</dbReference>
<evidence type="ECO:0000256" key="2">
    <source>
        <dbReference type="ARBA" id="ARBA00012438"/>
    </source>
</evidence>
<dbReference type="InterPro" id="IPR036890">
    <property type="entry name" value="HATPase_C_sf"/>
</dbReference>
<dbReference type="CDD" id="cd00082">
    <property type="entry name" value="HisKA"/>
    <property type="match status" value="1"/>
</dbReference>
<dbReference type="EMBL" id="CP112998">
    <property type="protein sequence ID" value="WAC13398.1"/>
    <property type="molecule type" value="Genomic_DNA"/>
</dbReference>
<keyword evidence="4" id="KW-0812">Transmembrane</keyword>
<evidence type="ECO:0000313" key="6">
    <source>
        <dbReference type="EMBL" id="WAC13398.1"/>
    </source>
</evidence>
<dbReference type="KEGG" id="dpf:ON006_05440"/>
<feature type="transmembrane region" description="Helical" evidence="4">
    <location>
        <begin position="317"/>
        <end position="337"/>
    </location>
</feature>
<evidence type="ECO:0000259" key="5">
    <source>
        <dbReference type="PROSITE" id="PS50109"/>
    </source>
</evidence>
<dbReference type="Gene3D" id="3.30.565.10">
    <property type="entry name" value="Histidine kinase-like ATPase, C-terminal domain"/>
    <property type="match status" value="1"/>
</dbReference>
<keyword evidence="4" id="KW-1133">Transmembrane helix</keyword>
<keyword evidence="6" id="KW-0067">ATP-binding</keyword>
<dbReference type="InterPro" id="IPR008979">
    <property type="entry name" value="Galactose-bd-like_sf"/>
</dbReference>
<feature type="transmembrane region" description="Helical" evidence="4">
    <location>
        <begin position="263"/>
        <end position="287"/>
    </location>
</feature>
<dbReference type="Pfam" id="PF00512">
    <property type="entry name" value="HisKA"/>
    <property type="match status" value="1"/>
</dbReference>
<feature type="transmembrane region" description="Helical" evidence="4">
    <location>
        <begin position="198"/>
        <end position="224"/>
    </location>
</feature>
<keyword evidence="3" id="KW-0597">Phosphoprotein</keyword>
<evidence type="ECO:0000256" key="4">
    <source>
        <dbReference type="SAM" id="Phobius"/>
    </source>
</evidence>
<keyword evidence="4" id="KW-0472">Membrane</keyword>
<evidence type="ECO:0000256" key="1">
    <source>
        <dbReference type="ARBA" id="ARBA00000085"/>
    </source>
</evidence>
<dbReference type="GO" id="GO:0000155">
    <property type="term" value="F:phosphorelay sensor kinase activity"/>
    <property type="evidence" value="ECO:0007669"/>
    <property type="project" value="InterPro"/>
</dbReference>
<dbReference type="InterPro" id="IPR004358">
    <property type="entry name" value="Sig_transdc_His_kin-like_C"/>
</dbReference>
<dbReference type="EC" id="2.7.13.3" evidence="2"/>
<dbReference type="Proteomes" id="UP001164653">
    <property type="component" value="Chromosome"/>
</dbReference>
<dbReference type="SUPFAM" id="SSF49785">
    <property type="entry name" value="Galactose-binding domain-like"/>
    <property type="match status" value="1"/>
</dbReference>
<dbReference type="InterPro" id="IPR005467">
    <property type="entry name" value="His_kinase_dom"/>
</dbReference>
<dbReference type="SUPFAM" id="SSF47384">
    <property type="entry name" value="Homodimeric domain of signal transducing histidine kinase"/>
    <property type="match status" value="1"/>
</dbReference>
<dbReference type="AlphaFoldDB" id="A0A9E8SLS0"/>
<dbReference type="PANTHER" id="PTHR43065:SF42">
    <property type="entry name" value="TWO-COMPONENT SENSOR PPRA"/>
    <property type="match status" value="1"/>
</dbReference>
<feature type="transmembrane region" description="Helical" evidence="4">
    <location>
        <begin position="349"/>
        <end position="366"/>
    </location>
</feature>
<dbReference type="SUPFAM" id="SSF55874">
    <property type="entry name" value="ATPase domain of HSP90 chaperone/DNA topoisomerase II/histidine kinase"/>
    <property type="match status" value="1"/>
</dbReference>
<dbReference type="SMART" id="SM00387">
    <property type="entry name" value="HATPase_c"/>
    <property type="match status" value="1"/>
</dbReference>
<keyword evidence="6" id="KW-0547">Nucleotide-binding</keyword>
<gene>
    <name evidence="6" type="ORF">ON006_05440</name>
</gene>
<feature type="transmembrane region" description="Helical" evidence="4">
    <location>
        <begin position="231"/>
        <end position="251"/>
    </location>
</feature>
<dbReference type="Pfam" id="PF02518">
    <property type="entry name" value="HATPase_c"/>
    <property type="match status" value="1"/>
</dbReference>
<protein>
    <recommendedName>
        <fullName evidence="2">histidine kinase</fullName>
        <ecNumber evidence="2">2.7.13.3</ecNumber>
    </recommendedName>
</protein>
<dbReference type="PROSITE" id="PS50109">
    <property type="entry name" value="HIS_KIN"/>
    <property type="match status" value="1"/>
</dbReference>
<keyword evidence="7" id="KW-1185">Reference proteome</keyword>
<evidence type="ECO:0000313" key="7">
    <source>
        <dbReference type="Proteomes" id="UP001164653"/>
    </source>
</evidence>
<name>A0A9E8SLS0_9BACT</name>
<dbReference type="InterPro" id="IPR003594">
    <property type="entry name" value="HATPase_dom"/>
</dbReference>